<feature type="non-terminal residue" evidence="1">
    <location>
        <position position="1"/>
    </location>
</feature>
<dbReference type="EMBL" id="CAJOBI010351094">
    <property type="protein sequence ID" value="CAF5221238.1"/>
    <property type="molecule type" value="Genomic_DNA"/>
</dbReference>
<proteinExistence type="predicted"/>
<accession>A0A8S3JS52</accession>
<dbReference type="AlphaFoldDB" id="A0A8S3JS52"/>
<name>A0A8S3JS52_9BILA</name>
<dbReference type="Proteomes" id="UP000676336">
    <property type="component" value="Unassembled WGS sequence"/>
</dbReference>
<reference evidence="1" key="1">
    <citation type="submission" date="2021-02" db="EMBL/GenBank/DDBJ databases">
        <authorList>
            <person name="Nowell W R."/>
        </authorList>
    </citation>
    <scope>NUCLEOTIDE SEQUENCE</scope>
</reference>
<sequence>HIKTSLDILQVRKHSNEMQLMAYRWKNFHLLKSNNKTQQRQKLIEELTTDQNILTINDSISTVIIEKMVNLEQTVIQRLRWAAGANPLVQDVLDKFEIRQKERANEIDNDKQLCLHLVQMLQSWLLFEQYEEQIKLQ</sequence>
<evidence type="ECO:0000313" key="1">
    <source>
        <dbReference type="EMBL" id="CAF5221238.1"/>
    </source>
</evidence>
<organism evidence="1 2">
    <name type="scientific">Rotaria magnacalcarata</name>
    <dbReference type="NCBI Taxonomy" id="392030"/>
    <lineage>
        <taxon>Eukaryota</taxon>
        <taxon>Metazoa</taxon>
        <taxon>Spiralia</taxon>
        <taxon>Gnathifera</taxon>
        <taxon>Rotifera</taxon>
        <taxon>Eurotatoria</taxon>
        <taxon>Bdelloidea</taxon>
        <taxon>Philodinida</taxon>
        <taxon>Philodinidae</taxon>
        <taxon>Rotaria</taxon>
    </lineage>
</organism>
<gene>
    <name evidence="1" type="ORF">SMN809_LOCUS82256</name>
</gene>
<comment type="caution">
    <text evidence="1">The sequence shown here is derived from an EMBL/GenBank/DDBJ whole genome shotgun (WGS) entry which is preliminary data.</text>
</comment>
<feature type="non-terminal residue" evidence="1">
    <location>
        <position position="137"/>
    </location>
</feature>
<evidence type="ECO:0000313" key="2">
    <source>
        <dbReference type="Proteomes" id="UP000676336"/>
    </source>
</evidence>
<protein>
    <submittedName>
        <fullName evidence="1">Uncharacterized protein</fullName>
    </submittedName>
</protein>